<evidence type="ECO:0000256" key="4">
    <source>
        <dbReference type="ARBA" id="ARBA00023040"/>
    </source>
</evidence>
<feature type="transmembrane region" description="Helical" evidence="8">
    <location>
        <begin position="109"/>
        <end position="130"/>
    </location>
</feature>
<dbReference type="PANTHER" id="PTHR45695:SF9">
    <property type="entry name" value="LEUCOKININ RECEPTOR"/>
    <property type="match status" value="1"/>
</dbReference>
<name>A0A9W9YRD3_9CNID</name>
<keyword evidence="2 8" id="KW-0812">Transmembrane</keyword>
<dbReference type="Proteomes" id="UP001163046">
    <property type="component" value="Unassembled WGS sequence"/>
</dbReference>
<dbReference type="AlphaFoldDB" id="A0A9W9YRD3"/>
<dbReference type="Pfam" id="PF00001">
    <property type="entry name" value="7tm_1"/>
    <property type="match status" value="1"/>
</dbReference>
<feature type="transmembrane region" description="Helical" evidence="8">
    <location>
        <begin position="34"/>
        <end position="55"/>
    </location>
</feature>
<organism evidence="10 11">
    <name type="scientific">Desmophyllum pertusum</name>
    <dbReference type="NCBI Taxonomy" id="174260"/>
    <lineage>
        <taxon>Eukaryota</taxon>
        <taxon>Metazoa</taxon>
        <taxon>Cnidaria</taxon>
        <taxon>Anthozoa</taxon>
        <taxon>Hexacorallia</taxon>
        <taxon>Scleractinia</taxon>
        <taxon>Caryophylliina</taxon>
        <taxon>Caryophylliidae</taxon>
        <taxon>Desmophyllum</taxon>
    </lineage>
</organism>
<keyword evidence="7" id="KW-0807">Transducer</keyword>
<evidence type="ECO:0000256" key="8">
    <source>
        <dbReference type="SAM" id="Phobius"/>
    </source>
</evidence>
<feature type="transmembrane region" description="Helical" evidence="8">
    <location>
        <begin position="194"/>
        <end position="219"/>
    </location>
</feature>
<evidence type="ECO:0000313" key="11">
    <source>
        <dbReference type="Proteomes" id="UP001163046"/>
    </source>
</evidence>
<dbReference type="Gene3D" id="1.20.1070.10">
    <property type="entry name" value="Rhodopsin 7-helix transmembrane proteins"/>
    <property type="match status" value="1"/>
</dbReference>
<dbReference type="SUPFAM" id="SSF81321">
    <property type="entry name" value="Family A G protein-coupled receptor-like"/>
    <property type="match status" value="1"/>
</dbReference>
<sequence>MEFQEHFPRNDSVSDTFNATETHSFPTESLSFKIFKLFCYSLVFLLGVVGNALVFRMVVKRRKLRTVSNIFICNLAAADIAVLTVNLPFRLAYQENSYIWPFGAFLCKIVPMLAYLFITASSATLVLMTVDQYRAITKPLGRRFTIKITKFAILFIWIFSALITLPFNFALTVVERHSGRPVCTDVWPSEEFERFYYLCLFVVQFVIPMTIIVSCYTLICSHLHSSTRMDLLTSTKQRSDRNKKVIKMLVVIAAVYALCTLPYHVTWLFSVFGYPNSVAKKLCVLLVIATSAAHPIIYGTLNQEFGRGFKAFFPLFETKRKLSEVA</sequence>
<dbReference type="GO" id="GO:0005886">
    <property type="term" value="C:plasma membrane"/>
    <property type="evidence" value="ECO:0007669"/>
    <property type="project" value="TreeGrafter"/>
</dbReference>
<keyword evidence="5 8" id="KW-0472">Membrane</keyword>
<keyword evidence="6" id="KW-0675">Receptor</keyword>
<evidence type="ECO:0000259" key="9">
    <source>
        <dbReference type="PROSITE" id="PS50262"/>
    </source>
</evidence>
<dbReference type="PRINTS" id="PR00237">
    <property type="entry name" value="GPCRRHODOPSN"/>
</dbReference>
<keyword evidence="11" id="KW-1185">Reference proteome</keyword>
<dbReference type="InterPro" id="IPR017452">
    <property type="entry name" value="GPCR_Rhodpsn_7TM"/>
</dbReference>
<dbReference type="EMBL" id="MU827305">
    <property type="protein sequence ID" value="KAJ7363590.1"/>
    <property type="molecule type" value="Genomic_DNA"/>
</dbReference>
<evidence type="ECO:0000256" key="1">
    <source>
        <dbReference type="ARBA" id="ARBA00004141"/>
    </source>
</evidence>
<gene>
    <name evidence="10" type="ORF">OS493_009750</name>
</gene>
<evidence type="ECO:0000256" key="3">
    <source>
        <dbReference type="ARBA" id="ARBA00022989"/>
    </source>
</evidence>
<protein>
    <recommendedName>
        <fullName evidence="9">G-protein coupled receptors family 1 profile domain-containing protein</fullName>
    </recommendedName>
</protein>
<feature type="transmembrane region" description="Helical" evidence="8">
    <location>
        <begin position="278"/>
        <end position="301"/>
    </location>
</feature>
<dbReference type="OrthoDB" id="9046662at2759"/>
<evidence type="ECO:0000256" key="5">
    <source>
        <dbReference type="ARBA" id="ARBA00023136"/>
    </source>
</evidence>
<evidence type="ECO:0000256" key="6">
    <source>
        <dbReference type="ARBA" id="ARBA00023170"/>
    </source>
</evidence>
<evidence type="ECO:0000313" key="10">
    <source>
        <dbReference type="EMBL" id="KAJ7363590.1"/>
    </source>
</evidence>
<dbReference type="SMART" id="SM01381">
    <property type="entry name" value="7TM_GPCR_Srsx"/>
    <property type="match status" value="1"/>
</dbReference>
<accession>A0A9W9YRD3</accession>
<evidence type="ECO:0000256" key="7">
    <source>
        <dbReference type="ARBA" id="ARBA00023224"/>
    </source>
</evidence>
<dbReference type="InterPro" id="IPR000276">
    <property type="entry name" value="GPCR_Rhodpsn"/>
</dbReference>
<dbReference type="PROSITE" id="PS50262">
    <property type="entry name" value="G_PROTEIN_RECEP_F1_2"/>
    <property type="match status" value="1"/>
</dbReference>
<proteinExistence type="predicted"/>
<dbReference type="GO" id="GO:0004930">
    <property type="term" value="F:G protein-coupled receptor activity"/>
    <property type="evidence" value="ECO:0007669"/>
    <property type="project" value="UniProtKB-KW"/>
</dbReference>
<comment type="subcellular location">
    <subcellularLocation>
        <location evidence="1">Membrane</location>
        <topology evidence="1">Multi-pass membrane protein</topology>
    </subcellularLocation>
</comment>
<feature type="domain" description="G-protein coupled receptors family 1 profile" evidence="9">
    <location>
        <begin position="50"/>
        <end position="298"/>
    </location>
</feature>
<reference evidence="10" key="1">
    <citation type="submission" date="2023-01" db="EMBL/GenBank/DDBJ databases">
        <title>Genome assembly of the deep-sea coral Lophelia pertusa.</title>
        <authorList>
            <person name="Herrera S."/>
            <person name="Cordes E."/>
        </authorList>
    </citation>
    <scope>NUCLEOTIDE SEQUENCE</scope>
    <source>
        <strain evidence="10">USNM1676648</strain>
        <tissue evidence="10">Polyp</tissue>
    </source>
</reference>
<feature type="transmembrane region" description="Helical" evidence="8">
    <location>
        <begin position="67"/>
        <end position="89"/>
    </location>
</feature>
<dbReference type="PANTHER" id="PTHR45695">
    <property type="entry name" value="LEUCOKININ RECEPTOR-RELATED"/>
    <property type="match status" value="1"/>
</dbReference>
<keyword evidence="3 8" id="KW-1133">Transmembrane helix</keyword>
<keyword evidence="4" id="KW-0297">G-protein coupled receptor</keyword>
<feature type="transmembrane region" description="Helical" evidence="8">
    <location>
        <begin position="151"/>
        <end position="174"/>
    </location>
</feature>
<evidence type="ECO:0000256" key="2">
    <source>
        <dbReference type="ARBA" id="ARBA00022692"/>
    </source>
</evidence>
<comment type="caution">
    <text evidence="10">The sequence shown here is derived from an EMBL/GenBank/DDBJ whole genome shotgun (WGS) entry which is preliminary data.</text>
</comment>
<feature type="transmembrane region" description="Helical" evidence="8">
    <location>
        <begin position="245"/>
        <end position="266"/>
    </location>
</feature>